<gene>
    <name evidence="2" type="ORF">HMPREF1068_02060</name>
</gene>
<keyword evidence="1" id="KW-0812">Transmembrane</keyword>
<keyword evidence="1" id="KW-1133">Transmembrane helix</keyword>
<keyword evidence="3" id="KW-1185">Reference proteome</keyword>
<keyword evidence="1" id="KW-0472">Membrane</keyword>
<dbReference type="PATRIC" id="fig|997884.3.peg.2095"/>
<name>I9SAN1_9BACE</name>
<dbReference type="HOGENOM" id="CLU_3180276_0_0_10"/>
<organism evidence="2 3">
    <name type="scientific">Bacteroides nordii CL02T12C05</name>
    <dbReference type="NCBI Taxonomy" id="997884"/>
    <lineage>
        <taxon>Bacteria</taxon>
        <taxon>Pseudomonadati</taxon>
        <taxon>Bacteroidota</taxon>
        <taxon>Bacteroidia</taxon>
        <taxon>Bacteroidales</taxon>
        <taxon>Bacteroidaceae</taxon>
        <taxon>Bacteroides</taxon>
    </lineage>
</organism>
<dbReference type="Proteomes" id="UP000003089">
    <property type="component" value="Unassembled WGS sequence"/>
</dbReference>
<feature type="transmembrane region" description="Helical" evidence="1">
    <location>
        <begin position="25"/>
        <end position="43"/>
    </location>
</feature>
<evidence type="ECO:0000313" key="3">
    <source>
        <dbReference type="Proteomes" id="UP000003089"/>
    </source>
</evidence>
<dbReference type="AlphaFoldDB" id="I9SAN1"/>
<dbReference type="EMBL" id="AGXS01000015">
    <property type="protein sequence ID" value="EIY52513.1"/>
    <property type="molecule type" value="Genomic_DNA"/>
</dbReference>
<sequence length="46" mass="5219">MVTAKFNLDKRSLKKDGTYPGKFTWQSWVALAILLIGILVYLFSGK</sequence>
<accession>I9SAN1</accession>
<comment type="caution">
    <text evidence="2">The sequence shown here is derived from an EMBL/GenBank/DDBJ whole genome shotgun (WGS) entry which is preliminary data.</text>
</comment>
<evidence type="ECO:0000313" key="2">
    <source>
        <dbReference type="EMBL" id="EIY52513.1"/>
    </source>
</evidence>
<reference evidence="2 3" key="1">
    <citation type="submission" date="2012-02" db="EMBL/GenBank/DDBJ databases">
        <title>The Genome Sequence of Bacteroides nordii CL02T12C05.</title>
        <authorList>
            <consortium name="The Broad Institute Genome Sequencing Platform"/>
            <person name="Earl A."/>
            <person name="Ward D."/>
            <person name="Feldgarden M."/>
            <person name="Gevers D."/>
            <person name="Zitomersky N.L."/>
            <person name="Coyne M.J."/>
            <person name="Comstock L.E."/>
            <person name="Young S.K."/>
            <person name="Zeng Q."/>
            <person name="Gargeya S."/>
            <person name="Fitzgerald M."/>
            <person name="Haas B."/>
            <person name="Abouelleil A."/>
            <person name="Alvarado L."/>
            <person name="Arachchi H.M."/>
            <person name="Berlin A."/>
            <person name="Chapman S.B."/>
            <person name="Gearin G."/>
            <person name="Goldberg J."/>
            <person name="Griggs A."/>
            <person name="Gujja S."/>
            <person name="Hansen M."/>
            <person name="Heiman D."/>
            <person name="Howarth C."/>
            <person name="Larimer J."/>
            <person name="Lui A."/>
            <person name="MacDonald P.J.P."/>
            <person name="McCowen C."/>
            <person name="Montmayeur A."/>
            <person name="Murphy C."/>
            <person name="Neiman D."/>
            <person name="Pearson M."/>
            <person name="Priest M."/>
            <person name="Roberts A."/>
            <person name="Saif S."/>
            <person name="Shea T."/>
            <person name="Sisk P."/>
            <person name="Stolte C."/>
            <person name="Sykes S."/>
            <person name="Wortman J."/>
            <person name="Nusbaum C."/>
            <person name="Birren B."/>
        </authorList>
    </citation>
    <scope>NUCLEOTIDE SEQUENCE [LARGE SCALE GENOMIC DNA]</scope>
    <source>
        <strain evidence="2 3">CL02T12C05</strain>
    </source>
</reference>
<protein>
    <submittedName>
        <fullName evidence="2">Uncharacterized protein</fullName>
    </submittedName>
</protein>
<evidence type="ECO:0000256" key="1">
    <source>
        <dbReference type="SAM" id="Phobius"/>
    </source>
</evidence>
<proteinExistence type="predicted"/>